<proteinExistence type="predicted"/>
<feature type="transmembrane region" description="Helical" evidence="1">
    <location>
        <begin position="386"/>
        <end position="411"/>
    </location>
</feature>
<evidence type="ECO:0000256" key="1">
    <source>
        <dbReference type="SAM" id="Phobius"/>
    </source>
</evidence>
<dbReference type="EMBL" id="JANIIK010000116">
    <property type="protein sequence ID" value="KAJ3588090.1"/>
    <property type="molecule type" value="Genomic_DNA"/>
</dbReference>
<feature type="transmembrane region" description="Helical" evidence="1">
    <location>
        <begin position="293"/>
        <end position="314"/>
    </location>
</feature>
<evidence type="ECO:0000313" key="3">
    <source>
        <dbReference type="Proteomes" id="UP001148018"/>
    </source>
</evidence>
<dbReference type="Proteomes" id="UP001148018">
    <property type="component" value="Unassembled WGS sequence"/>
</dbReference>
<accession>A0A9Q0DGB5</accession>
<keyword evidence="1" id="KW-1133">Transmembrane helix</keyword>
<name>A0A9Q0DGB5_9TELE</name>
<keyword evidence="3" id="KW-1185">Reference proteome</keyword>
<evidence type="ECO:0000313" key="2">
    <source>
        <dbReference type="EMBL" id="KAJ3588090.1"/>
    </source>
</evidence>
<feature type="transmembrane region" description="Helical" evidence="1">
    <location>
        <begin position="233"/>
        <end position="254"/>
    </location>
</feature>
<protein>
    <submittedName>
        <fullName evidence="2">Uncharacterized protein</fullName>
    </submittedName>
</protein>
<dbReference type="AlphaFoldDB" id="A0A9Q0DGB5"/>
<dbReference type="OrthoDB" id="6117260at2759"/>
<feature type="transmembrane region" description="Helical" evidence="1">
    <location>
        <begin position="266"/>
        <end position="286"/>
    </location>
</feature>
<keyword evidence="1" id="KW-0472">Membrane</keyword>
<gene>
    <name evidence="2" type="ORF">NHX12_011685</name>
</gene>
<dbReference type="PANTHER" id="PTHR47018">
    <property type="entry name" value="CXC DOMAIN-CONTAINING PROTEIN-RELATED"/>
    <property type="match status" value="1"/>
</dbReference>
<sequence length="425" mass="49067">MAKKFQLVDTFEQRTPTTPPETNWKLCLVCQEETTESLVCPVLSKRRDPGSGYTTMAANLVKFDELGKLPRTVQLQRLDEGQGVEATMVAHQAKWHKTCMLQYNNTMLRRAEKRLIASSSAFGSTDNVPGKRARTHSSEATTSGTSCFFCGKSGTETLHEVATFQVDTRVRKCAAQVGDNELMARLSMGDMVALEAKYHSKCLLALYYRAKTTVEAEQKTDHEVAKGTMSYNWAIVLVQVVYYNWAIVLVQVVYYNWAIVLVQVVYYNWAIVLVQVVYYNWAIVLVQVVYYNWAIVLVQVVYYNWAIVLVQVVYYNWAIVLVQVVYYNWAIVLVQVVYYNWAIVLVQVVYYNWAIVLVQVVYYNWAIVLVQVVYYNWAIVLVQVVYYNWAIVLVQVIYYNWATVLVQVVYYNWAIGSRWFTITGL</sequence>
<reference evidence="2" key="1">
    <citation type="submission" date="2022-07" db="EMBL/GenBank/DDBJ databases">
        <title>Chromosome-level genome of Muraenolepis orangiensis.</title>
        <authorList>
            <person name="Kim J."/>
        </authorList>
    </citation>
    <scope>NUCLEOTIDE SEQUENCE</scope>
    <source>
        <strain evidence="2">KU_S4_2022</strain>
        <tissue evidence="2">Muscle</tissue>
    </source>
</reference>
<keyword evidence="1" id="KW-0812">Transmembrane</keyword>
<organism evidence="2 3">
    <name type="scientific">Muraenolepis orangiensis</name>
    <name type="common">Patagonian moray cod</name>
    <dbReference type="NCBI Taxonomy" id="630683"/>
    <lineage>
        <taxon>Eukaryota</taxon>
        <taxon>Metazoa</taxon>
        <taxon>Chordata</taxon>
        <taxon>Craniata</taxon>
        <taxon>Vertebrata</taxon>
        <taxon>Euteleostomi</taxon>
        <taxon>Actinopterygii</taxon>
        <taxon>Neopterygii</taxon>
        <taxon>Teleostei</taxon>
        <taxon>Neoteleostei</taxon>
        <taxon>Acanthomorphata</taxon>
        <taxon>Zeiogadaria</taxon>
        <taxon>Gadariae</taxon>
        <taxon>Gadiformes</taxon>
        <taxon>Muraenolepidoidei</taxon>
        <taxon>Muraenolepididae</taxon>
        <taxon>Muraenolepis</taxon>
    </lineage>
</organism>
<comment type="caution">
    <text evidence="2">The sequence shown here is derived from an EMBL/GenBank/DDBJ whole genome shotgun (WGS) entry which is preliminary data.</text>
</comment>